<proteinExistence type="predicted"/>
<dbReference type="Pfam" id="PF19658">
    <property type="entry name" value="DUF6161"/>
    <property type="match status" value="1"/>
</dbReference>
<dbReference type="InterPro" id="IPR046159">
    <property type="entry name" value="DUF6161"/>
</dbReference>
<dbReference type="KEGG" id="barh:WN72_24580"/>
<evidence type="ECO:0000313" key="3">
    <source>
        <dbReference type="EMBL" id="QOZ69141.1"/>
    </source>
</evidence>
<feature type="transmembrane region" description="Helical" evidence="1">
    <location>
        <begin position="304"/>
        <end position="327"/>
    </location>
</feature>
<evidence type="ECO:0000313" key="4">
    <source>
        <dbReference type="Proteomes" id="UP000594015"/>
    </source>
</evidence>
<dbReference type="Proteomes" id="UP000594015">
    <property type="component" value="Chromosome"/>
</dbReference>
<sequence>MNETQLPLLSIDLSDGSHHRFYSLEEIGNWLNRERAELSWFFEGAPQAGGAISELRNNYQNNFNNLNQSLSHWRNEPDNAQRMQQFYNMFTSAYSSSTTVRSDHPFARIAADISRKEGPTAAAAAFGALLGIGCNLNFETAKGIIAAMLNRYGIDPQSPNIVSKAIEDLNSSVAADRVRMGAEWDGITQRAENLLRATDESFKGQTEKARKDAADVIGRLQESVSGSIQSIQTTEATYKEQMKLQAPVEYWQEKGRRHGDALKESRRNLVLFAVLGSVALVGGLYILTMTALDASSKSTADTAIFLKFAAIGAVVTTILFWVGRVLLRIYMSDRHLLSDAEERVAMAMTYLALSNEGKVEASDRALVLAPLFRTASDGIVKDDGPDASLTGVMAKMLDLKPGK</sequence>
<reference evidence="3 4" key="1">
    <citation type="submission" date="2018-06" db="EMBL/GenBank/DDBJ databases">
        <title>Comparative genomics of Bradyrhizobium nodulating Arachidis hypogaea.</title>
        <authorList>
            <person name="Li Y."/>
        </authorList>
    </citation>
    <scope>NUCLEOTIDE SEQUENCE [LARGE SCALE GENOMIC DNA]</scope>
    <source>
        <strain evidence="3 4">CCBAU 051107</strain>
    </source>
</reference>
<feature type="domain" description="DUF6161" evidence="2">
    <location>
        <begin position="201"/>
        <end position="384"/>
    </location>
</feature>
<feature type="transmembrane region" description="Helical" evidence="1">
    <location>
        <begin position="269"/>
        <end position="292"/>
    </location>
</feature>
<accession>A0AAE7NPR9</accession>
<evidence type="ECO:0000256" key="1">
    <source>
        <dbReference type="SAM" id="Phobius"/>
    </source>
</evidence>
<keyword evidence="1" id="KW-0472">Membrane</keyword>
<protein>
    <recommendedName>
        <fullName evidence="2">DUF6161 domain-containing protein</fullName>
    </recommendedName>
</protein>
<dbReference type="AlphaFoldDB" id="A0AAE7NPR9"/>
<evidence type="ECO:0000259" key="2">
    <source>
        <dbReference type="Pfam" id="PF19658"/>
    </source>
</evidence>
<name>A0AAE7NPR9_9BRAD</name>
<keyword evidence="1" id="KW-1133">Transmembrane helix</keyword>
<dbReference type="RefSeq" id="WP_092216327.1">
    <property type="nucleotide sequence ID" value="NZ_CP030050.1"/>
</dbReference>
<gene>
    <name evidence="3" type="ORF">WN72_24580</name>
</gene>
<dbReference type="EMBL" id="CP030050">
    <property type="protein sequence ID" value="QOZ69141.1"/>
    <property type="molecule type" value="Genomic_DNA"/>
</dbReference>
<keyword evidence="1" id="KW-0812">Transmembrane</keyword>
<organism evidence="3 4">
    <name type="scientific">Bradyrhizobium arachidis</name>
    <dbReference type="NCBI Taxonomy" id="858423"/>
    <lineage>
        <taxon>Bacteria</taxon>
        <taxon>Pseudomonadati</taxon>
        <taxon>Pseudomonadota</taxon>
        <taxon>Alphaproteobacteria</taxon>
        <taxon>Hyphomicrobiales</taxon>
        <taxon>Nitrobacteraceae</taxon>
        <taxon>Bradyrhizobium</taxon>
    </lineage>
</organism>